<proteinExistence type="predicted"/>
<evidence type="ECO:0000313" key="16">
    <source>
        <dbReference type="Proteomes" id="UP000189670"/>
    </source>
</evidence>
<evidence type="ECO:0000256" key="8">
    <source>
        <dbReference type="ARBA" id="ARBA00022679"/>
    </source>
</evidence>
<dbReference type="InterPro" id="IPR013820">
    <property type="entry name" value="ATP_PRibTrfase_cat"/>
</dbReference>
<keyword evidence="11" id="KW-0368">Histidine biosynthesis</keyword>
<dbReference type="GO" id="GO:0003879">
    <property type="term" value="F:ATP phosphoribosyltransferase activity"/>
    <property type="evidence" value="ECO:0007669"/>
    <property type="project" value="UniProtKB-UniRule"/>
</dbReference>
<dbReference type="Proteomes" id="UP000189670">
    <property type="component" value="Unassembled WGS sequence"/>
</dbReference>
<feature type="domain" description="ATP phosphoribosyltransferase catalytic" evidence="14">
    <location>
        <begin position="56"/>
        <end position="206"/>
    </location>
</feature>
<protein>
    <recommendedName>
        <fullName evidence="4 13">ATP phosphoribosyltransferase</fullName>
        <ecNumber evidence="4 13">2.4.2.17</ecNumber>
    </recommendedName>
</protein>
<dbReference type="GO" id="GO:0000105">
    <property type="term" value="P:L-histidine biosynthetic process"/>
    <property type="evidence" value="ECO:0007669"/>
    <property type="project" value="UniProtKB-UniRule"/>
</dbReference>
<comment type="pathway">
    <text evidence="3">Amino-acid biosynthesis; L-histidine biosynthesis; L-histidine from 5-phospho-alpha-D-ribose 1-diphosphate: step 1/9.</text>
</comment>
<dbReference type="AlphaFoldDB" id="A0A1V1PI89"/>
<keyword evidence="9" id="KW-0547">Nucleotide-binding</keyword>
<evidence type="ECO:0000259" key="14">
    <source>
        <dbReference type="Pfam" id="PF01634"/>
    </source>
</evidence>
<dbReference type="Pfam" id="PF01634">
    <property type="entry name" value="HisG"/>
    <property type="match status" value="1"/>
</dbReference>
<evidence type="ECO:0000313" key="15">
    <source>
        <dbReference type="EMBL" id="ETR74536.1"/>
    </source>
</evidence>
<dbReference type="EC" id="2.4.2.17" evidence="4 13"/>
<evidence type="ECO:0000256" key="6">
    <source>
        <dbReference type="ARBA" id="ARBA00022605"/>
    </source>
</evidence>
<keyword evidence="8 15" id="KW-0808">Transferase</keyword>
<dbReference type="Gene3D" id="3.40.190.10">
    <property type="entry name" value="Periplasmic binding protein-like II"/>
    <property type="match status" value="2"/>
</dbReference>
<name>A0A1V1PI89_9BACT</name>
<evidence type="ECO:0000256" key="1">
    <source>
        <dbReference type="ARBA" id="ARBA00000915"/>
    </source>
</evidence>
<accession>A0A1V1PI89</accession>
<evidence type="ECO:0000256" key="10">
    <source>
        <dbReference type="ARBA" id="ARBA00022840"/>
    </source>
</evidence>
<comment type="caution">
    <text evidence="15">The sequence shown here is derived from an EMBL/GenBank/DDBJ whole genome shotgun (WGS) entry which is preliminary data.</text>
</comment>
<evidence type="ECO:0000256" key="5">
    <source>
        <dbReference type="ARBA" id="ARBA00022490"/>
    </source>
</evidence>
<evidence type="ECO:0000256" key="2">
    <source>
        <dbReference type="ARBA" id="ARBA00004496"/>
    </source>
</evidence>
<dbReference type="SUPFAM" id="SSF53850">
    <property type="entry name" value="Periplasmic binding protein-like II"/>
    <property type="match status" value="1"/>
</dbReference>
<evidence type="ECO:0000256" key="4">
    <source>
        <dbReference type="ARBA" id="ARBA00011946"/>
    </source>
</evidence>
<dbReference type="PANTHER" id="PTHR21403:SF10">
    <property type="entry name" value="ATP PHOSPHORIBOSYLTRANSFERASE"/>
    <property type="match status" value="1"/>
</dbReference>
<sequence>MDNQKVSLSLPKGDMLPLLSEVLESIRFPLDGYRSDNRTYRPTVHQLPVRAKIMAEKDVALQVAAGNYDIGFCGKDWILEYTARFSASSLQVLFSIESVRQSVFVCCGEDGSMSTLDDLQACQDFIEIVSEYPNLAESFAIQNRLKRFKIFSAWGSVEAYPPEHAHVAILKARDEKMLKDNQLLILEKLFDVDLCLVVNAHAYRSKDLTPALKYLFALEAS</sequence>
<dbReference type="GO" id="GO:0005524">
    <property type="term" value="F:ATP binding"/>
    <property type="evidence" value="ECO:0007669"/>
    <property type="project" value="UniProtKB-KW"/>
</dbReference>
<dbReference type="UniPathway" id="UPA00031">
    <property type="reaction ID" value="UER00006"/>
</dbReference>
<reference evidence="16" key="1">
    <citation type="submission" date="2012-11" db="EMBL/GenBank/DDBJ databases">
        <authorList>
            <person name="Lucero-Rivera Y.E."/>
            <person name="Tovar-Ramirez D."/>
        </authorList>
    </citation>
    <scope>NUCLEOTIDE SEQUENCE [LARGE SCALE GENOMIC DNA]</scope>
    <source>
        <strain evidence="16">Araruama</strain>
    </source>
</reference>
<evidence type="ECO:0000256" key="13">
    <source>
        <dbReference type="NCBIfam" id="TIGR00070"/>
    </source>
</evidence>
<keyword evidence="10" id="KW-0067">ATP-binding</keyword>
<keyword evidence="6" id="KW-0028">Amino-acid biosynthesis</keyword>
<gene>
    <name evidence="15" type="primary">hisG</name>
    <name evidence="15" type="ORF">OMM_00121</name>
</gene>
<evidence type="ECO:0000256" key="9">
    <source>
        <dbReference type="ARBA" id="ARBA00022741"/>
    </source>
</evidence>
<dbReference type="PANTHER" id="PTHR21403">
    <property type="entry name" value="ATP PHOSPHORIBOSYLTRANSFERASE ATP-PRTASE"/>
    <property type="match status" value="1"/>
</dbReference>
<organism evidence="15 16">
    <name type="scientific">Candidatus Magnetoglobus multicellularis str. Araruama</name>
    <dbReference type="NCBI Taxonomy" id="890399"/>
    <lineage>
        <taxon>Bacteria</taxon>
        <taxon>Pseudomonadati</taxon>
        <taxon>Thermodesulfobacteriota</taxon>
        <taxon>Desulfobacteria</taxon>
        <taxon>Desulfobacterales</taxon>
        <taxon>Desulfobacteraceae</taxon>
        <taxon>Candidatus Magnetoglobus</taxon>
    </lineage>
</organism>
<comment type="subcellular location">
    <subcellularLocation>
        <location evidence="2">Cytoplasm</location>
    </subcellularLocation>
</comment>
<dbReference type="InterPro" id="IPR001348">
    <property type="entry name" value="ATP_PRibTrfase_HisG"/>
</dbReference>
<evidence type="ECO:0000256" key="3">
    <source>
        <dbReference type="ARBA" id="ARBA00004667"/>
    </source>
</evidence>
<comment type="function">
    <text evidence="12">Catalyzes the condensation of ATP and 5-phosphoribose 1-diphosphate to form N'-(5'-phosphoribosyl)-ATP (PR-ATP). Has a crucial role in the pathway because the rate of histidine biosynthesis seems to be controlled primarily by regulation of HisG enzymatic activity.</text>
</comment>
<keyword evidence="7 15" id="KW-0328">Glycosyltransferase</keyword>
<keyword evidence="5" id="KW-0963">Cytoplasm</keyword>
<dbReference type="GO" id="GO:0005737">
    <property type="term" value="C:cytoplasm"/>
    <property type="evidence" value="ECO:0007669"/>
    <property type="project" value="UniProtKB-SubCell"/>
</dbReference>
<evidence type="ECO:0000256" key="7">
    <source>
        <dbReference type="ARBA" id="ARBA00022676"/>
    </source>
</evidence>
<dbReference type="NCBIfam" id="TIGR00070">
    <property type="entry name" value="hisG"/>
    <property type="match status" value="1"/>
</dbReference>
<comment type="catalytic activity">
    <reaction evidence="1">
        <text>1-(5-phospho-beta-D-ribosyl)-ATP + diphosphate = 5-phospho-alpha-D-ribose 1-diphosphate + ATP</text>
        <dbReference type="Rhea" id="RHEA:18473"/>
        <dbReference type="ChEBI" id="CHEBI:30616"/>
        <dbReference type="ChEBI" id="CHEBI:33019"/>
        <dbReference type="ChEBI" id="CHEBI:58017"/>
        <dbReference type="ChEBI" id="CHEBI:73183"/>
        <dbReference type="EC" id="2.4.2.17"/>
    </reaction>
</comment>
<evidence type="ECO:0000256" key="11">
    <source>
        <dbReference type="ARBA" id="ARBA00023102"/>
    </source>
</evidence>
<dbReference type="EMBL" id="ATBP01000004">
    <property type="protein sequence ID" value="ETR74536.1"/>
    <property type="molecule type" value="Genomic_DNA"/>
</dbReference>
<evidence type="ECO:0000256" key="12">
    <source>
        <dbReference type="ARBA" id="ARBA00024861"/>
    </source>
</evidence>